<name>A0A6V7Q6R3_ANACO</name>
<organism evidence="2">
    <name type="scientific">Ananas comosus var. bracteatus</name>
    <name type="common">red pineapple</name>
    <dbReference type="NCBI Taxonomy" id="296719"/>
    <lineage>
        <taxon>Eukaryota</taxon>
        <taxon>Viridiplantae</taxon>
        <taxon>Streptophyta</taxon>
        <taxon>Embryophyta</taxon>
        <taxon>Tracheophyta</taxon>
        <taxon>Spermatophyta</taxon>
        <taxon>Magnoliopsida</taxon>
        <taxon>Liliopsida</taxon>
        <taxon>Poales</taxon>
        <taxon>Bromeliaceae</taxon>
        <taxon>Bromelioideae</taxon>
        <taxon>Ananas</taxon>
    </lineage>
</organism>
<feature type="compositionally biased region" description="Low complexity" evidence="1">
    <location>
        <begin position="191"/>
        <end position="207"/>
    </location>
</feature>
<sequence length="244" mass="27634">MDKVGGKLNFNSPYHPQTQGPTEGFNVSDLFENHGRTPTSTDVEALPLSAAMKIISEDIEEILDVWESGKHQVILFLSQRDRRLLHLHLASSRPDHHHLPDHHPLAALVLLLLLRRLGRRREPMDLLNRRRRRPSPTSPSSTPTPTPTAHPDGARMLRLSLPKAEIARLMHESTDATRKIMDLWVARNQHPSPTTPDRTTPTPLRTRSAARSCPRGRPTTARPRPWVCTVHEAKRGQFGLVDRM</sequence>
<accession>A0A6V7Q6R3</accession>
<feature type="region of interest" description="Disordered" evidence="1">
    <location>
        <begin position="124"/>
        <end position="153"/>
    </location>
</feature>
<dbReference type="EMBL" id="LR862133">
    <property type="protein sequence ID" value="CAD1838536.1"/>
    <property type="molecule type" value="Genomic_DNA"/>
</dbReference>
<feature type="region of interest" description="Disordered" evidence="1">
    <location>
        <begin position="188"/>
        <end position="222"/>
    </location>
</feature>
<protein>
    <submittedName>
        <fullName evidence="2">Uncharacterized protein</fullName>
    </submittedName>
</protein>
<evidence type="ECO:0000256" key="1">
    <source>
        <dbReference type="SAM" id="MobiDB-lite"/>
    </source>
</evidence>
<reference evidence="2" key="1">
    <citation type="submission" date="2020-07" db="EMBL/GenBank/DDBJ databases">
        <authorList>
            <person name="Lin J."/>
        </authorList>
    </citation>
    <scope>NUCLEOTIDE SEQUENCE</scope>
</reference>
<evidence type="ECO:0000313" key="2">
    <source>
        <dbReference type="EMBL" id="CAD1838536.1"/>
    </source>
</evidence>
<proteinExistence type="predicted"/>
<feature type="region of interest" description="Disordered" evidence="1">
    <location>
        <begin position="1"/>
        <end position="32"/>
    </location>
</feature>
<gene>
    <name evidence="2" type="ORF">CB5_LOCUS21747</name>
</gene>
<dbReference type="AlphaFoldDB" id="A0A6V7Q6R3"/>
<feature type="compositionally biased region" description="Polar residues" evidence="1">
    <location>
        <begin position="9"/>
        <end position="21"/>
    </location>
</feature>